<name>A0A0A9FWL0_ARUDO</name>
<organism evidence="1">
    <name type="scientific">Arundo donax</name>
    <name type="common">Giant reed</name>
    <name type="synonym">Donax arundinaceus</name>
    <dbReference type="NCBI Taxonomy" id="35708"/>
    <lineage>
        <taxon>Eukaryota</taxon>
        <taxon>Viridiplantae</taxon>
        <taxon>Streptophyta</taxon>
        <taxon>Embryophyta</taxon>
        <taxon>Tracheophyta</taxon>
        <taxon>Spermatophyta</taxon>
        <taxon>Magnoliopsida</taxon>
        <taxon>Liliopsida</taxon>
        <taxon>Poales</taxon>
        <taxon>Poaceae</taxon>
        <taxon>PACMAD clade</taxon>
        <taxon>Arundinoideae</taxon>
        <taxon>Arundineae</taxon>
        <taxon>Arundo</taxon>
    </lineage>
</organism>
<evidence type="ECO:0000313" key="1">
    <source>
        <dbReference type="EMBL" id="JAE17235.1"/>
    </source>
</evidence>
<accession>A0A0A9FWL0</accession>
<proteinExistence type="predicted"/>
<reference evidence="1" key="2">
    <citation type="journal article" date="2015" name="Data Brief">
        <title>Shoot transcriptome of the giant reed, Arundo donax.</title>
        <authorList>
            <person name="Barrero R.A."/>
            <person name="Guerrero F.D."/>
            <person name="Moolhuijzen P."/>
            <person name="Goolsby J.A."/>
            <person name="Tidwell J."/>
            <person name="Bellgard S.E."/>
            <person name="Bellgard M.I."/>
        </authorList>
    </citation>
    <scope>NUCLEOTIDE SEQUENCE</scope>
    <source>
        <tissue evidence="1">Shoot tissue taken approximately 20 cm above the soil surface</tissue>
    </source>
</reference>
<dbReference type="EMBL" id="GBRH01180661">
    <property type="protein sequence ID" value="JAE17235.1"/>
    <property type="molecule type" value="Transcribed_RNA"/>
</dbReference>
<sequence length="38" mass="4454">MIQMNYKIKNLHNVDWRWTPKLVTNQAAGLVRQACKPS</sequence>
<reference evidence="1" key="1">
    <citation type="submission" date="2014-09" db="EMBL/GenBank/DDBJ databases">
        <authorList>
            <person name="Magalhaes I.L.F."/>
            <person name="Oliveira U."/>
            <person name="Santos F.R."/>
            <person name="Vidigal T.H.D.A."/>
            <person name="Brescovit A.D."/>
            <person name="Santos A.J."/>
        </authorList>
    </citation>
    <scope>NUCLEOTIDE SEQUENCE</scope>
    <source>
        <tissue evidence="1">Shoot tissue taken approximately 20 cm above the soil surface</tissue>
    </source>
</reference>
<protein>
    <submittedName>
        <fullName evidence="1">Uncharacterized protein</fullName>
    </submittedName>
</protein>
<dbReference type="AlphaFoldDB" id="A0A0A9FWL0"/>